<dbReference type="EMBL" id="CANHGI010000004">
    <property type="protein sequence ID" value="CAI5448303.1"/>
    <property type="molecule type" value="Genomic_DNA"/>
</dbReference>
<reference evidence="1" key="1">
    <citation type="submission" date="2022-11" db="EMBL/GenBank/DDBJ databases">
        <authorList>
            <person name="Kikuchi T."/>
        </authorList>
    </citation>
    <scope>NUCLEOTIDE SEQUENCE</scope>
    <source>
        <strain evidence="1">PS1010</strain>
    </source>
</reference>
<keyword evidence="2" id="KW-1185">Reference proteome</keyword>
<comment type="caution">
    <text evidence="1">The sequence shown here is derived from an EMBL/GenBank/DDBJ whole genome shotgun (WGS) entry which is preliminary data.</text>
</comment>
<evidence type="ECO:0000313" key="1">
    <source>
        <dbReference type="EMBL" id="CAI5448303.1"/>
    </source>
</evidence>
<gene>
    <name evidence="1" type="ORF">CAMP_LOCUS10940</name>
</gene>
<evidence type="ECO:0000313" key="2">
    <source>
        <dbReference type="Proteomes" id="UP001152747"/>
    </source>
</evidence>
<proteinExistence type="predicted"/>
<name>A0A9P1IS11_9PELO</name>
<organism evidence="1 2">
    <name type="scientific">Caenorhabditis angaria</name>
    <dbReference type="NCBI Taxonomy" id="860376"/>
    <lineage>
        <taxon>Eukaryota</taxon>
        <taxon>Metazoa</taxon>
        <taxon>Ecdysozoa</taxon>
        <taxon>Nematoda</taxon>
        <taxon>Chromadorea</taxon>
        <taxon>Rhabditida</taxon>
        <taxon>Rhabditina</taxon>
        <taxon>Rhabditomorpha</taxon>
        <taxon>Rhabditoidea</taxon>
        <taxon>Rhabditidae</taxon>
        <taxon>Peloderinae</taxon>
        <taxon>Caenorhabditis</taxon>
    </lineage>
</organism>
<dbReference type="OrthoDB" id="5826469at2759"/>
<protein>
    <submittedName>
        <fullName evidence="1">Uncharacterized protein</fullName>
    </submittedName>
</protein>
<accession>A0A9P1IS11</accession>
<dbReference type="Proteomes" id="UP001152747">
    <property type="component" value="Unassembled WGS sequence"/>
</dbReference>
<dbReference type="AlphaFoldDB" id="A0A9P1IS11"/>
<sequence length="270" mass="31770">MKFLYFLSIPFLVAHDLDPNIEAEKFEISLIEHHRAKNTTIIHPNFILEFPNGWKVSRNNFIKMFLKKKPMEKIEVTGWFAPNGLLVMQKKDKSGGPEKISANFGKPDSSIKGGYLFFAIRNRKIDKKGATKKSMSHNYFFFPKDKMFREKDVSCRLIRPTIPEIHVDKLVLFVERWNPDWEVDASIQIFDEGIAQYMLTDVESHYKYFAALILSKPSLRCQITKEEPRDILEEHENHIKLFGGEKLNHESSRMIEYLKDVLHKRGYRFD</sequence>